<keyword evidence="1" id="KW-0479">Metal-binding</keyword>
<accession>A0AA38G318</accession>
<dbReference type="Gene3D" id="3.40.50.300">
    <property type="entry name" value="P-loop containing nucleotide triphosphate hydrolases"/>
    <property type="match status" value="1"/>
</dbReference>
<organism evidence="6 7">
    <name type="scientific">Taxus chinensis</name>
    <name type="common">Chinese yew</name>
    <name type="synonym">Taxus wallichiana var. chinensis</name>
    <dbReference type="NCBI Taxonomy" id="29808"/>
    <lineage>
        <taxon>Eukaryota</taxon>
        <taxon>Viridiplantae</taxon>
        <taxon>Streptophyta</taxon>
        <taxon>Embryophyta</taxon>
        <taxon>Tracheophyta</taxon>
        <taxon>Spermatophyta</taxon>
        <taxon>Pinopsida</taxon>
        <taxon>Pinidae</taxon>
        <taxon>Conifers II</taxon>
        <taxon>Cupressales</taxon>
        <taxon>Taxaceae</taxon>
        <taxon>Taxus</taxon>
    </lineage>
</organism>
<dbReference type="Pfam" id="PF13167">
    <property type="entry name" value="GTP-bdg_N"/>
    <property type="match status" value="1"/>
</dbReference>
<dbReference type="CDD" id="cd01878">
    <property type="entry name" value="HflX"/>
    <property type="match status" value="1"/>
</dbReference>
<name>A0AA38G318_TAXCH</name>
<dbReference type="EMBL" id="JAHRHJ020000005">
    <property type="protein sequence ID" value="KAH9313919.1"/>
    <property type="molecule type" value="Genomic_DNA"/>
</dbReference>
<dbReference type="SUPFAM" id="SSF52540">
    <property type="entry name" value="P-loop containing nucleoside triphosphate hydrolases"/>
    <property type="match status" value="1"/>
</dbReference>
<dbReference type="InterPro" id="IPR030394">
    <property type="entry name" value="G_HFLX_dom"/>
</dbReference>
<evidence type="ECO:0000256" key="4">
    <source>
        <dbReference type="ARBA" id="ARBA00023134"/>
    </source>
</evidence>
<dbReference type="Pfam" id="PF16360">
    <property type="entry name" value="GTP-bdg_M"/>
    <property type="match status" value="1"/>
</dbReference>
<dbReference type="GO" id="GO:0005737">
    <property type="term" value="C:cytoplasm"/>
    <property type="evidence" value="ECO:0007669"/>
    <property type="project" value="TreeGrafter"/>
</dbReference>
<keyword evidence="4" id="KW-0342">GTP-binding</keyword>
<keyword evidence="2" id="KW-0547">Nucleotide-binding</keyword>
<evidence type="ECO:0000313" key="6">
    <source>
        <dbReference type="EMBL" id="KAH9313919.1"/>
    </source>
</evidence>
<dbReference type="PRINTS" id="PR00326">
    <property type="entry name" value="GTP1OBG"/>
</dbReference>
<proteinExistence type="predicted"/>
<dbReference type="FunFam" id="3.40.50.11060:FF:000003">
    <property type="entry name" value="GTP-binding protein chloroplastic"/>
    <property type="match status" value="1"/>
</dbReference>
<dbReference type="PANTHER" id="PTHR10229">
    <property type="entry name" value="GTP-BINDING PROTEIN HFLX"/>
    <property type="match status" value="1"/>
</dbReference>
<evidence type="ECO:0000256" key="1">
    <source>
        <dbReference type="ARBA" id="ARBA00022723"/>
    </source>
</evidence>
<dbReference type="Gene3D" id="3.40.50.11060">
    <property type="entry name" value="GTPase HflX, N-terminal domain"/>
    <property type="match status" value="1"/>
</dbReference>
<dbReference type="FunFam" id="3.40.50.300:FF:001888">
    <property type="entry name" value="GTP-binding protein chloroplastic"/>
    <property type="match status" value="1"/>
</dbReference>
<evidence type="ECO:0000256" key="2">
    <source>
        <dbReference type="ARBA" id="ARBA00022741"/>
    </source>
</evidence>
<dbReference type="PANTHER" id="PTHR10229:SF8">
    <property type="entry name" value="GTPASE HFLX"/>
    <property type="match status" value="1"/>
</dbReference>
<dbReference type="AlphaFoldDB" id="A0AA38G318"/>
<feature type="domain" description="Hflx-type G" evidence="5">
    <location>
        <begin position="490"/>
        <end position="723"/>
    </location>
</feature>
<dbReference type="NCBIfam" id="TIGR03156">
    <property type="entry name" value="GTP_HflX"/>
    <property type="match status" value="1"/>
</dbReference>
<protein>
    <recommendedName>
        <fullName evidence="5">Hflx-type G domain-containing protein</fullName>
    </recommendedName>
</protein>
<dbReference type="InterPro" id="IPR027417">
    <property type="entry name" value="P-loop_NTPase"/>
</dbReference>
<sequence>MRWIEIDSHPSSHTKGWSVSCSFNDALSCLHSLSFVGPVSVSYRGLPVLPSMAFLGFPFVFLRGAQPEATSTVEIDRNRMFEIFRYSSHLEAEAIENILDESYRFNSRHARTDSDIASTFISFCLLIHTTPSVVEFIADDLIYPIHQQGLHDELVDFSLLDPLLWVKEVDELALRPASNGFSFCSTLQIKSQTPTHPTLPKSPAKPHLGHSNDVGILIPPSKHTVFNTQLRNLSSERDDDESEFYYNRDTKEPPKLFVVQPRVRPDYVLQAKLLEAINLADSLEEQREEGCGSKIYERKRTPHLLVQNPGTKSTKSHADAYFGQGTVETVKIHVNAIDAEDGLDAVFVNAMLTGIQQRNLERVWGKPVFDRMGLIIEIFNAHANTKEAKLQAELAALMYKKTRLVRVRGLDGRLTFGALGEAEVVSGRGRTSGGRGFISGAGETELQLQRRRILERRNQLLSEIEEVRRTRALQRVARKRHGKGYGRGMPVVAVVGYTNAGKSSLVAGLSQSDLYIDDKLFATLDPRVRSIFLPSGQKVLLSDTVGFISDLPVQLVEAFQATLDEVTEADLLMHVIDASAPNAEEHRDSVLDVLQQIGVSSEKIENMIEVWNKVDLLESGTEKIVPTEDLDHERSEDCNNEICLDRFSEDFILQEADAAKGSSNGATLSMSDVGVAETSNILAESRNANLSPNRFSYVKTSAITGIGLQELLHLLDEKLDEKPKPAGNLEDKYFVKWRPSFSEVLPQNAE</sequence>
<keyword evidence="3" id="KW-0460">Magnesium</keyword>
<comment type="caution">
    <text evidence="6">The sequence shown here is derived from an EMBL/GenBank/DDBJ whole genome shotgun (WGS) entry which is preliminary data.</text>
</comment>
<dbReference type="GO" id="GO:0005525">
    <property type="term" value="F:GTP binding"/>
    <property type="evidence" value="ECO:0007669"/>
    <property type="project" value="UniProtKB-KW"/>
</dbReference>
<dbReference type="PROSITE" id="PS51705">
    <property type="entry name" value="G_HFLX"/>
    <property type="match status" value="1"/>
</dbReference>
<dbReference type="Pfam" id="PF01926">
    <property type="entry name" value="MMR_HSR1"/>
    <property type="match status" value="1"/>
</dbReference>
<dbReference type="GO" id="GO:0043022">
    <property type="term" value="F:ribosome binding"/>
    <property type="evidence" value="ECO:0007669"/>
    <property type="project" value="TreeGrafter"/>
</dbReference>
<gene>
    <name evidence="6" type="ORF">KI387_022546</name>
</gene>
<evidence type="ECO:0000259" key="5">
    <source>
        <dbReference type="PROSITE" id="PS51705"/>
    </source>
</evidence>
<keyword evidence="7" id="KW-1185">Reference proteome</keyword>
<dbReference type="InterPro" id="IPR032305">
    <property type="entry name" value="GTP-bd_M"/>
</dbReference>
<evidence type="ECO:0000313" key="7">
    <source>
        <dbReference type="Proteomes" id="UP000824469"/>
    </source>
</evidence>
<dbReference type="InterPro" id="IPR025121">
    <property type="entry name" value="GTPase_HflX_N"/>
</dbReference>
<dbReference type="InterPro" id="IPR006073">
    <property type="entry name" value="GTP-bd"/>
</dbReference>
<dbReference type="InterPro" id="IPR016496">
    <property type="entry name" value="GTPase_HflX"/>
</dbReference>
<reference evidence="6 7" key="1">
    <citation type="journal article" date="2021" name="Nat. Plants">
        <title>The Taxus genome provides insights into paclitaxel biosynthesis.</title>
        <authorList>
            <person name="Xiong X."/>
            <person name="Gou J."/>
            <person name="Liao Q."/>
            <person name="Li Y."/>
            <person name="Zhou Q."/>
            <person name="Bi G."/>
            <person name="Li C."/>
            <person name="Du R."/>
            <person name="Wang X."/>
            <person name="Sun T."/>
            <person name="Guo L."/>
            <person name="Liang H."/>
            <person name="Lu P."/>
            <person name="Wu Y."/>
            <person name="Zhang Z."/>
            <person name="Ro D.K."/>
            <person name="Shang Y."/>
            <person name="Huang S."/>
            <person name="Yan J."/>
        </authorList>
    </citation>
    <scope>NUCLEOTIDE SEQUENCE [LARGE SCALE GENOMIC DNA]</scope>
    <source>
        <strain evidence="6">Ta-2019</strain>
    </source>
</reference>
<dbReference type="Proteomes" id="UP000824469">
    <property type="component" value="Unassembled WGS sequence"/>
</dbReference>
<dbReference type="InterPro" id="IPR042108">
    <property type="entry name" value="GTPase_HflX_N_sf"/>
</dbReference>
<evidence type="ECO:0000256" key="3">
    <source>
        <dbReference type="ARBA" id="ARBA00022842"/>
    </source>
</evidence>
<dbReference type="GO" id="GO:0046872">
    <property type="term" value="F:metal ion binding"/>
    <property type="evidence" value="ECO:0007669"/>
    <property type="project" value="UniProtKB-KW"/>
</dbReference>